<comment type="caution">
    <text evidence="2">The sequence shown here is derived from an EMBL/GenBank/DDBJ whole genome shotgun (WGS) entry which is preliminary data.</text>
</comment>
<keyword evidence="3" id="KW-1185">Reference proteome</keyword>
<name>A0ABQ7RKI5_9ASCO</name>
<evidence type="ECO:0000313" key="3">
    <source>
        <dbReference type="Proteomes" id="UP000697297"/>
    </source>
</evidence>
<dbReference type="Proteomes" id="UP000697297">
    <property type="component" value="Unassembled WGS sequence"/>
</dbReference>
<feature type="region of interest" description="Disordered" evidence="1">
    <location>
        <begin position="38"/>
        <end position="79"/>
    </location>
</feature>
<sequence>MGTRRRNTKSRFSSPRATCVSSVLASLTRRACECELQPTMTRQSRPAKTPELVAREKREKSLNSESTKPYFAGHPEQRVDGERFRVDAASKEADHRMLSREMC</sequence>
<protein>
    <submittedName>
        <fullName evidence="2">Uncharacterized protein</fullName>
    </submittedName>
</protein>
<accession>A0ABQ7RKI5</accession>
<feature type="compositionally biased region" description="Basic and acidic residues" evidence="1">
    <location>
        <begin position="53"/>
        <end position="62"/>
    </location>
</feature>
<gene>
    <name evidence="2" type="ORF">KL946_001522</name>
</gene>
<proteinExistence type="predicted"/>
<dbReference type="EMBL" id="JAHLUN010000003">
    <property type="protein sequence ID" value="KAG7767423.1"/>
    <property type="molecule type" value="Genomic_DNA"/>
</dbReference>
<evidence type="ECO:0000256" key="1">
    <source>
        <dbReference type="SAM" id="MobiDB-lite"/>
    </source>
</evidence>
<organism evidence="2 3">
    <name type="scientific">Ogataea haglerorum</name>
    <dbReference type="NCBI Taxonomy" id="1937702"/>
    <lineage>
        <taxon>Eukaryota</taxon>
        <taxon>Fungi</taxon>
        <taxon>Dikarya</taxon>
        <taxon>Ascomycota</taxon>
        <taxon>Saccharomycotina</taxon>
        <taxon>Pichiomycetes</taxon>
        <taxon>Pichiales</taxon>
        <taxon>Pichiaceae</taxon>
        <taxon>Ogataea</taxon>
    </lineage>
</organism>
<evidence type="ECO:0000313" key="2">
    <source>
        <dbReference type="EMBL" id="KAG7767423.1"/>
    </source>
</evidence>
<reference evidence="2 3" key="1">
    <citation type="journal article" date="2021" name="G3 (Bethesda)">
        <title>Genomic diversity, chromosomal rearrangements, and interspecies hybridization in the ogataea polymorpha species complex.</title>
        <authorList>
            <person name="Hanson S.J."/>
            <person name="Cinneide E.O."/>
            <person name="Salzberg L.I."/>
            <person name="Wolfe K.H."/>
            <person name="McGowan J."/>
            <person name="Fitzpatrick D.A."/>
            <person name="Matlin K."/>
        </authorList>
    </citation>
    <scope>NUCLEOTIDE SEQUENCE [LARGE SCALE GENOMIC DNA]</scope>
    <source>
        <strain evidence="2">81-436-3</strain>
    </source>
</reference>